<organism evidence="1 2">
    <name type="scientific">Araneus ventricosus</name>
    <name type="common">Orbweaver spider</name>
    <name type="synonym">Epeira ventricosa</name>
    <dbReference type="NCBI Taxonomy" id="182803"/>
    <lineage>
        <taxon>Eukaryota</taxon>
        <taxon>Metazoa</taxon>
        <taxon>Ecdysozoa</taxon>
        <taxon>Arthropoda</taxon>
        <taxon>Chelicerata</taxon>
        <taxon>Arachnida</taxon>
        <taxon>Araneae</taxon>
        <taxon>Araneomorphae</taxon>
        <taxon>Entelegynae</taxon>
        <taxon>Araneoidea</taxon>
        <taxon>Araneidae</taxon>
        <taxon>Araneus</taxon>
    </lineage>
</organism>
<sequence>MVNKCCLSNCRGNCANTSPVLVYRFPRYPHLKQKLISAIQRENFEPTKYSRLSMISQSPPLLIKFRFFLLNGNGINSFGDIDTSRKDGILPLQNRCCHGVLHAANLSPRKKCPSLACFLIPISDSGSNYEPPTFNPRTRVGFLMRDMT</sequence>
<keyword evidence="2" id="KW-1185">Reference proteome</keyword>
<name>A0A4Y2U770_ARAVE</name>
<dbReference type="SUPFAM" id="SSF57716">
    <property type="entry name" value="Glucocorticoid receptor-like (DNA-binding domain)"/>
    <property type="match status" value="1"/>
</dbReference>
<gene>
    <name evidence="1" type="ORF">AVEN_85077_1</name>
</gene>
<reference evidence="1 2" key="1">
    <citation type="journal article" date="2019" name="Sci. Rep.">
        <title>Orb-weaving spider Araneus ventricosus genome elucidates the spidroin gene catalogue.</title>
        <authorList>
            <person name="Kono N."/>
            <person name="Nakamura H."/>
            <person name="Ohtoshi R."/>
            <person name="Moran D.A.P."/>
            <person name="Shinohara A."/>
            <person name="Yoshida Y."/>
            <person name="Fujiwara M."/>
            <person name="Mori M."/>
            <person name="Tomita M."/>
            <person name="Arakawa K."/>
        </authorList>
    </citation>
    <scope>NUCLEOTIDE SEQUENCE [LARGE SCALE GENOMIC DNA]</scope>
</reference>
<accession>A0A4Y2U770</accession>
<comment type="caution">
    <text evidence="1">The sequence shown here is derived from an EMBL/GenBank/DDBJ whole genome shotgun (WGS) entry which is preliminary data.</text>
</comment>
<protein>
    <submittedName>
        <fullName evidence="1">Uncharacterized protein</fullName>
    </submittedName>
</protein>
<dbReference type="AlphaFoldDB" id="A0A4Y2U770"/>
<dbReference type="Proteomes" id="UP000499080">
    <property type="component" value="Unassembled WGS sequence"/>
</dbReference>
<dbReference type="EMBL" id="BGPR01033809">
    <property type="protein sequence ID" value="GBO07884.1"/>
    <property type="molecule type" value="Genomic_DNA"/>
</dbReference>
<evidence type="ECO:0000313" key="1">
    <source>
        <dbReference type="EMBL" id="GBO07884.1"/>
    </source>
</evidence>
<evidence type="ECO:0000313" key="2">
    <source>
        <dbReference type="Proteomes" id="UP000499080"/>
    </source>
</evidence>
<proteinExistence type="predicted"/>